<evidence type="ECO:0000313" key="1">
    <source>
        <dbReference type="EMBL" id="CAI2178479.1"/>
    </source>
</evidence>
<dbReference type="EMBL" id="CAMKVN010001864">
    <property type="protein sequence ID" value="CAI2178479.1"/>
    <property type="molecule type" value="Genomic_DNA"/>
</dbReference>
<organism evidence="1 2">
    <name type="scientific">Funneliformis geosporum</name>
    <dbReference type="NCBI Taxonomy" id="1117311"/>
    <lineage>
        <taxon>Eukaryota</taxon>
        <taxon>Fungi</taxon>
        <taxon>Fungi incertae sedis</taxon>
        <taxon>Mucoromycota</taxon>
        <taxon>Glomeromycotina</taxon>
        <taxon>Glomeromycetes</taxon>
        <taxon>Glomerales</taxon>
        <taxon>Glomeraceae</taxon>
        <taxon>Funneliformis</taxon>
    </lineage>
</organism>
<protein>
    <submittedName>
        <fullName evidence="1">16823_t:CDS:1</fullName>
    </submittedName>
</protein>
<name>A0A9W4SRQ9_9GLOM</name>
<gene>
    <name evidence="1" type="ORF">FWILDA_LOCUS8607</name>
</gene>
<reference evidence="1" key="1">
    <citation type="submission" date="2022-08" db="EMBL/GenBank/DDBJ databases">
        <authorList>
            <person name="Kallberg Y."/>
            <person name="Tangrot J."/>
            <person name="Rosling A."/>
        </authorList>
    </citation>
    <scope>NUCLEOTIDE SEQUENCE</scope>
    <source>
        <strain evidence="1">Wild A</strain>
    </source>
</reference>
<accession>A0A9W4SRQ9</accession>
<feature type="non-terminal residue" evidence="1">
    <location>
        <position position="231"/>
    </location>
</feature>
<dbReference type="OrthoDB" id="2441412at2759"/>
<proteinExistence type="predicted"/>
<sequence>VLISIAAKYRLGHACLPRLNARKAFTTFVAVFQRSFKTERNLKKDELLNFLKSKFDYHEQIVKEVVKDYFMKEKMSDITKRRKSLILSQKVYQYILITYGNKSELTLMCFDDILTLRIFIDIEHESELSEYTYNSIKSTFDLYSKANVPYNPAQLDLLKQATGLEIIRPFFDNFLPTVIGFKKKSSKKRKKLDNLALSWMVKLEHINSQNYRGLSATFKELFMNFYRMHFL</sequence>
<evidence type="ECO:0000313" key="2">
    <source>
        <dbReference type="Proteomes" id="UP001153678"/>
    </source>
</evidence>
<dbReference type="AlphaFoldDB" id="A0A9W4SRQ9"/>
<keyword evidence="2" id="KW-1185">Reference proteome</keyword>
<dbReference type="Proteomes" id="UP001153678">
    <property type="component" value="Unassembled WGS sequence"/>
</dbReference>
<comment type="caution">
    <text evidence="1">The sequence shown here is derived from an EMBL/GenBank/DDBJ whole genome shotgun (WGS) entry which is preliminary data.</text>
</comment>